<evidence type="ECO:0000256" key="3">
    <source>
        <dbReference type="ARBA" id="ARBA00023212"/>
    </source>
</evidence>
<feature type="coiled-coil region" evidence="5">
    <location>
        <begin position="54"/>
        <end position="81"/>
    </location>
</feature>
<name>A0ABD2QGT8_9PLAT</name>
<dbReference type="PANTHER" id="PTHR20544">
    <property type="entry name" value="CENTROSOMAL PROTEIN CEP135"/>
    <property type="match status" value="1"/>
</dbReference>
<comment type="caution">
    <text evidence="6">The sequence shown here is derived from an EMBL/GenBank/DDBJ whole genome shotgun (WGS) entry which is preliminary data.</text>
</comment>
<sequence>MAISHLISDKNVKGHDEYYKSHAEAIKKFKEALEEQANGKYEPSELISTLGNRCECLQETVDKLQFNNETLEKACNNFRKQLDLRDKEIARLYEVCEGGRSLSAVQKDRACMLNDTQIDQIQRQVTLLRERNAELEKRLLENFSKISTNTAFTDIDKETEVLTRYQVSLDKKETELTLVTKIEQLVDSLNEEVGMLNKELLDKKKSFQDQMECVIDSQESMRNHYETELERLSYLLENDQFEFQQTQQDLQIFSQDNCYMREALFGADQRINSLEKQILEVYDENECLKSKIAEYSPEQPMI</sequence>
<evidence type="ECO:0000313" key="6">
    <source>
        <dbReference type="EMBL" id="KAL3318412.1"/>
    </source>
</evidence>
<comment type="subcellular location">
    <subcellularLocation>
        <location evidence="1">Cytoplasm</location>
        <location evidence="1">Cytoskeleton</location>
        <location evidence="1">Microtubule organizing center</location>
        <location evidence="1">Centrosome</location>
        <location evidence="1">Centriole</location>
    </subcellularLocation>
</comment>
<gene>
    <name evidence="6" type="ORF">Ciccas_002920</name>
</gene>
<dbReference type="InterPro" id="IPR051877">
    <property type="entry name" value="Centriole_BasalBody_StrucProt"/>
</dbReference>
<evidence type="ECO:0000256" key="2">
    <source>
        <dbReference type="ARBA" id="ARBA00022490"/>
    </source>
</evidence>
<evidence type="ECO:0000256" key="1">
    <source>
        <dbReference type="ARBA" id="ARBA00004114"/>
    </source>
</evidence>
<dbReference type="GO" id="GO:0005814">
    <property type="term" value="C:centriole"/>
    <property type="evidence" value="ECO:0007669"/>
    <property type="project" value="UniProtKB-SubCell"/>
</dbReference>
<dbReference type="PANTHER" id="PTHR20544:SF0">
    <property type="entry name" value="NUCLEOPROTEIN TPR_MLP1 DOMAIN-CONTAINING PROTEIN"/>
    <property type="match status" value="1"/>
</dbReference>
<comment type="similarity">
    <text evidence="4">Belongs to the CEP135/TSGA10 family.</text>
</comment>
<dbReference type="Proteomes" id="UP001626550">
    <property type="component" value="Unassembled WGS sequence"/>
</dbReference>
<dbReference type="EMBL" id="JBJKFK010000246">
    <property type="protein sequence ID" value="KAL3318412.1"/>
    <property type="molecule type" value="Genomic_DNA"/>
</dbReference>
<keyword evidence="5" id="KW-0175">Coiled coil</keyword>
<keyword evidence="2" id="KW-0963">Cytoplasm</keyword>
<evidence type="ECO:0000256" key="5">
    <source>
        <dbReference type="SAM" id="Coils"/>
    </source>
</evidence>
<accession>A0ABD2QGT8</accession>
<keyword evidence="7" id="KW-1185">Reference proteome</keyword>
<organism evidence="6 7">
    <name type="scientific">Cichlidogyrus casuarinus</name>
    <dbReference type="NCBI Taxonomy" id="1844966"/>
    <lineage>
        <taxon>Eukaryota</taxon>
        <taxon>Metazoa</taxon>
        <taxon>Spiralia</taxon>
        <taxon>Lophotrochozoa</taxon>
        <taxon>Platyhelminthes</taxon>
        <taxon>Monogenea</taxon>
        <taxon>Monopisthocotylea</taxon>
        <taxon>Dactylogyridea</taxon>
        <taxon>Ancyrocephalidae</taxon>
        <taxon>Cichlidogyrus</taxon>
    </lineage>
</organism>
<reference evidence="6 7" key="1">
    <citation type="submission" date="2024-11" db="EMBL/GenBank/DDBJ databases">
        <title>Adaptive evolution of stress response genes in parasites aligns with host niche diversity.</title>
        <authorList>
            <person name="Hahn C."/>
            <person name="Resl P."/>
        </authorList>
    </citation>
    <scope>NUCLEOTIDE SEQUENCE [LARGE SCALE GENOMIC DNA]</scope>
    <source>
        <strain evidence="6">EGGRZ-B1_66</strain>
        <tissue evidence="6">Body</tissue>
    </source>
</reference>
<evidence type="ECO:0000256" key="4">
    <source>
        <dbReference type="ARBA" id="ARBA00038123"/>
    </source>
</evidence>
<protein>
    <submittedName>
        <fullName evidence="6">Uncharacterized protein</fullName>
    </submittedName>
</protein>
<proteinExistence type="inferred from homology"/>
<evidence type="ECO:0000313" key="7">
    <source>
        <dbReference type="Proteomes" id="UP001626550"/>
    </source>
</evidence>
<dbReference type="AlphaFoldDB" id="A0ABD2QGT8"/>
<keyword evidence="3" id="KW-0206">Cytoskeleton</keyword>